<evidence type="ECO:0000313" key="1">
    <source>
        <dbReference type="EMBL" id="MFC4589300.1"/>
    </source>
</evidence>
<comment type="caution">
    <text evidence="1">The sequence shown here is derived from an EMBL/GenBank/DDBJ whole genome shotgun (WGS) entry which is preliminary data.</text>
</comment>
<sequence length="353" mass="35967">MGVTKADVITSAPSVSGAAQAVAAAYVLPLVGLPIAAALTTFVSDPAQIWHAADRFEHVATLVRSAGTLLGDEIAAGTREWNEKGKDAFVTSRVEPYGRALDEAAAMYDDLGDTLKSGAVAYSTLGIASAVIGAATLAIARTAFSNGLAGQAVGNAALAGARERVVSLTKYVDEVNRLMAKIFSHAASQVIKNAGVRRFSAFAVNGALTGVPGAYILSGPFGSALTGDVRTVPWPKEIKDGEPVPTGYRAAQSKDLKLVHPDAIRALGKALESTVGATLGRALDAARTNEVGLPGFGVIGIPVAHAFSAVRNGAADQLAGGVDTVGTWLPMLATAGGNWAVAEKATTDAVHGR</sequence>
<proteinExistence type="predicted"/>
<accession>A0ABV9EKW2</accession>
<dbReference type="EMBL" id="JBHSFN010000015">
    <property type="protein sequence ID" value="MFC4589300.1"/>
    <property type="molecule type" value="Genomic_DNA"/>
</dbReference>
<name>A0ABV9EKW2_9ACTN</name>
<keyword evidence="2" id="KW-1185">Reference proteome</keyword>
<dbReference type="Proteomes" id="UP001595891">
    <property type="component" value="Unassembled WGS sequence"/>
</dbReference>
<protein>
    <recommendedName>
        <fullName evidence="3">WXG100 family type VII secretion target</fullName>
    </recommendedName>
</protein>
<organism evidence="1 2">
    <name type="scientific">Sphaerisporangium corydalis</name>
    <dbReference type="NCBI Taxonomy" id="1441875"/>
    <lineage>
        <taxon>Bacteria</taxon>
        <taxon>Bacillati</taxon>
        <taxon>Actinomycetota</taxon>
        <taxon>Actinomycetes</taxon>
        <taxon>Streptosporangiales</taxon>
        <taxon>Streptosporangiaceae</taxon>
        <taxon>Sphaerisporangium</taxon>
    </lineage>
</organism>
<gene>
    <name evidence="1" type="ORF">ACFO8L_24630</name>
</gene>
<dbReference type="RefSeq" id="WP_262846427.1">
    <property type="nucleotide sequence ID" value="NZ_JANZYP010000046.1"/>
</dbReference>
<evidence type="ECO:0000313" key="2">
    <source>
        <dbReference type="Proteomes" id="UP001595891"/>
    </source>
</evidence>
<evidence type="ECO:0008006" key="3">
    <source>
        <dbReference type="Google" id="ProtNLM"/>
    </source>
</evidence>
<reference evidence="2" key="1">
    <citation type="journal article" date="2019" name="Int. J. Syst. Evol. Microbiol.">
        <title>The Global Catalogue of Microorganisms (GCM) 10K type strain sequencing project: providing services to taxonomists for standard genome sequencing and annotation.</title>
        <authorList>
            <consortium name="The Broad Institute Genomics Platform"/>
            <consortium name="The Broad Institute Genome Sequencing Center for Infectious Disease"/>
            <person name="Wu L."/>
            <person name="Ma J."/>
        </authorList>
    </citation>
    <scope>NUCLEOTIDE SEQUENCE [LARGE SCALE GENOMIC DNA]</scope>
    <source>
        <strain evidence="2">CCUG 49560</strain>
    </source>
</reference>